<dbReference type="CDD" id="cd06171">
    <property type="entry name" value="Sigma70_r4"/>
    <property type="match status" value="1"/>
</dbReference>
<dbReference type="Pfam" id="PF04542">
    <property type="entry name" value="Sigma70_r2"/>
    <property type="match status" value="1"/>
</dbReference>
<dbReference type="PANTHER" id="PTHR43133">
    <property type="entry name" value="RNA POLYMERASE ECF-TYPE SIGMA FACTO"/>
    <property type="match status" value="1"/>
</dbReference>
<dbReference type="RefSeq" id="WP_072985251.1">
    <property type="nucleotide sequence ID" value="NZ_FQZB01000004.1"/>
</dbReference>
<feature type="domain" description="RNA polymerase sigma-70 region 2" evidence="5">
    <location>
        <begin position="31"/>
        <end position="98"/>
    </location>
</feature>
<evidence type="ECO:0000259" key="5">
    <source>
        <dbReference type="Pfam" id="PF04542"/>
    </source>
</evidence>
<keyword evidence="2" id="KW-0805">Transcription regulation</keyword>
<dbReference type="InterPro" id="IPR007627">
    <property type="entry name" value="RNA_pol_sigma70_r2"/>
</dbReference>
<dbReference type="InterPro" id="IPR014284">
    <property type="entry name" value="RNA_pol_sigma-70_dom"/>
</dbReference>
<keyword evidence="8" id="KW-1185">Reference proteome</keyword>
<evidence type="ECO:0000256" key="2">
    <source>
        <dbReference type="ARBA" id="ARBA00023015"/>
    </source>
</evidence>
<dbReference type="GO" id="GO:0016987">
    <property type="term" value="F:sigma factor activity"/>
    <property type="evidence" value="ECO:0007669"/>
    <property type="project" value="UniProtKB-KW"/>
</dbReference>
<dbReference type="InterPro" id="IPR036388">
    <property type="entry name" value="WH-like_DNA-bd_sf"/>
</dbReference>
<evidence type="ECO:0000259" key="6">
    <source>
        <dbReference type="Pfam" id="PF08281"/>
    </source>
</evidence>
<dbReference type="GO" id="GO:0003677">
    <property type="term" value="F:DNA binding"/>
    <property type="evidence" value="ECO:0007669"/>
    <property type="project" value="InterPro"/>
</dbReference>
<protein>
    <submittedName>
        <fullName evidence="7">RNA polymerase sigma-70 factor, ECF subfamily</fullName>
    </submittedName>
</protein>
<accession>A0A1M6D949</accession>
<comment type="similarity">
    <text evidence="1">Belongs to the sigma-70 factor family. ECF subfamily.</text>
</comment>
<feature type="domain" description="RNA polymerase sigma factor 70 region 4 type 2" evidence="6">
    <location>
        <begin position="120"/>
        <end position="171"/>
    </location>
</feature>
<dbReference type="EMBL" id="FQZB01000004">
    <property type="protein sequence ID" value="SHI69681.1"/>
    <property type="molecule type" value="Genomic_DNA"/>
</dbReference>
<evidence type="ECO:0000313" key="8">
    <source>
        <dbReference type="Proteomes" id="UP000184310"/>
    </source>
</evidence>
<dbReference type="SUPFAM" id="SSF88659">
    <property type="entry name" value="Sigma3 and sigma4 domains of RNA polymerase sigma factors"/>
    <property type="match status" value="1"/>
</dbReference>
<dbReference type="GO" id="GO:0006352">
    <property type="term" value="P:DNA-templated transcription initiation"/>
    <property type="evidence" value="ECO:0007669"/>
    <property type="project" value="InterPro"/>
</dbReference>
<dbReference type="STRING" id="1121302.SAMN02745163_00664"/>
<gene>
    <name evidence="7" type="ORF">SAMN02745163_00664</name>
</gene>
<dbReference type="OrthoDB" id="9782703at2"/>
<dbReference type="InterPro" id="IPR013324">
    <property type="entry name" value="RNA_pol_sigma_r3/r4-like"/>
</dbReference>
<dbReference type="InterPro" id="IPR013325">
    <property type="entry name" value="RNA_pol_sigma_r2"/>
</dbReference>
<dbReference type="Gene3D" id="1.10.10.10">
    <property type="entry name" value="Winged helix-like DNA-binding domain superfamily/Winged helix DNA-binding domain"/>
    <property type="match status" value="1"/>
</dbReference>
<name>A0A1M6D949_9CLOT</name>
<evidence type="ECO:0000256" key="3">
    <source>
        <dbReference type="ARBA" id="ARBA00023082"/>
    </source>
</evidence>
<organism evidence="7 8">
    <name type="scientific">Clostridium cavendishii DSM 21758</name>
    <dbReference type="NCBI Taxonomy" id="1121302"/>
    <lineage>
        <taxon>Bacteria</taxon>
        <taxon>Bacillati</taxon>
        <taxon>Bacillota</taxon>
        <taxon>Clostridia</taxon>
        <taxon>Eubacteriales</taxon>
        <taxon>Clostridiaceae</taxon>
        <taxon>Clostridium</taxon>
    </lineage>
</organism>
<dbReference type="Proteomes" id="UP000184310">
    <property type="component" value="Unassembled WGS sequence"/>
</dbReference>
<evidence type="ECO:0000256" key="4">
    <source>
        <dbReference type="ARBA" id="ARBA00023163"/>
    </source>
</evidence>
<dbReference type="NCBIfam" id="TIGR02937">
    <property type="entry name" value="sigma70-ECF"/>
    <property type="match status" value="1"/>
</dbReference>
<dbReference type="Pfam" id="PF08281">
    <property type="entry name" value="Sigma70_r4_2"/>
    <property type="match status" value="1"/>
</dbReference>
<evidence type="ECO:0000313" key="7">
    <source>
        <dbReference type="EMBL" id="SHI69681.1"/>
    </source>
</evidence>
<evidence type="ECO:0000256" key="1">
    <source>
        <dbReference type="ARBA" id="ARBA00010641"/>
    </source>
</evidence>
<keyword evidence="3" id="KW-0731">Sigma factor</keyword>
<dbReference type="PANTHER" id="PTHR43133:SF51">
    <property type="entry name" value="RNA POLYMERASE SIGMA FACTOR"/>
    <property type="match status" value="1"/>
</dbReference>
<dbReference type="InterPro" id="IPR039425">
    <property type="entry name" value="RNA_pol_sigma-70-like"/>
</dbReference>
<keyword evidence="4" id="KW-0804">Transcription</keyword>
<reference evidence="7 8" key="1">
    <citation type="submission" date="2016-11" db="EMBL/GenBank/DDBJ databases">
        <authorList>
            <person name="Jaros S."/>
            <person name="Januszkiewicz K."/>
            <person name="Wedrychowicz H."/>
        </authorList>
    </citation>
    <scope>NUCLEOTIDE SEQUENCE [LARGE SCALE GENOMIC DNA]</scope>
    <source>
        <strain evidence="7 8">DSM 21758</strain>
    </source>
</reference>
<dbReference type="Gene3D" id="1.10.1740.10">
    <property type="match status" value="1"/>
</dbReference>
<dbReference type="AlphaFoldDB" id="A0A1M6D949"/>
<dbReference type="InterPro" id="IPR013249">
    <property type="entry name" value="RNA_pol_sigma70_r4_t2"/>
</dbReference>
<sequence>MELNFINNGGYIVNLDVAKAINGDKEAFEELIRTNKDSMYRIAKTILSNEDDIIEAMQEATLKAYKGINKLRQKEFFKTWLFRILINECNEVYRKKNKEIIVDKEELCTISIVDKYENMDLKNAINTLNKDMQTIINLYYYEDLSVKDISSILNIPENTVKTNLSRARKRLYSVLKEGYIYE</sequence>
<dbReference type="SUPFAM" id="SSF88946">
    <property type="entry name" value="Sigma2 domain of RNA polymerase sigma factors"/>
    <property type="match status" value="1"/>
</dbReference>
<proteinExistence type="inferred from homology"/>